<evidence type="ECO:0000313" key="3">
    <source>
        <dbReference type="EMBL" id="GGA77537.1"/>
    </source>
</evidence>
<organism evidence="3 4">
    <name type="scientific">Brucella endophytica</name>
    <dbReference type="NCBI Taxonomy" id="1963359"/>
    <lineage>
        <taxon>Bacteria</taxon>
        <taxon>Pseudomonadati</taxon>
        <taxon>Pseudomonadota</taxon>
        <taxon>Alphaproteobacteria</taxon>
        <taxon>Hyphomicrobiales</taxon>
        <taxon>Brucellaceae</taxon>
        <taxon>Brucella/Ochrobactrum group</taxon>
        <taxon>Brucella</taxon>
    </lineage>
</organism>
<dbReference type="InterPro" id="IPR006442">
    <property type="entry name" value="Antitoxin_Phd/YefM"/>
</dbReference>
<sequence length="86" mass="9848">MNAVNLADAKAHLSELLDQVEAGNSIEITRHGKTVARLVPAEPELKSIPPRKPIDFKRLRAFTDTLPKETEHPGEFIRRMRDDERY</sequence>
<dbReference type="Pfam" id="PF02604">
    <property type="entry name" value="PhdYeFM_antitox"/>
    <property type="match status" value="1"/>
</dbReference>
<dbReference type="PANTHER" id="PTHR35377:SF8">
    <property type="entry name" value="ANTITOXIN VAPB22"/>
    <property type="match status" value="1"/>
</dbReference>
<comment type="similarity">
    <text evidence="1 2">Belongs to the phD/YefM antitoxin family.</text>
</comment>
<dbReference type="NCBIfam" id="TIGR01552">
    <property type="entry name" value="phd_fam"/>
    <property type="match status" value="1"/>
</dbReference>
<dbReference type="SUPFAM" id="SSF143120">
    <property type="entry name" value="YefM-like"/>
    <property type="match status" value="1"/>
</dbReference>
<dbReference type="PANTHER" id="PTHR35377">
    <property type="entry name" value="ANTITOXIN VAPB49-RELATED-RELATED"/>
    <property type="match status" value="1"/>
</dbReference>
<name>A0A916S028_9HYPH</name>
<dbReference type="InterPro" id="IPR051416">
    <property type="entry name" value="phD-YefM_TA_antitoxins"/>
</dbReference>
<dbReference type="RefSeq" id="WP_188820365.1">
    <property type="nucleotide sequence ID" value="NZ_BMHH01000001.1"/>
</dbReference>
<accession>A0A916S028</accession>
<comment type="function">
    <text evidence="2">Antitoxin component of a type II toxin-antitoxin (TA) system.</text>
</comment>
<reference evidence="3" key="1">
    <citation type="journal article" date="2014" name="Int. J. Syst. Evol. Microbiol.">
        <title>Complete genome sequence of Corynebacterium casei LMG S-19264T (=DSM 44701T), isolated from a smear-ripened cheese.</title>
        <authorList>
            <consortium name="US DOE Joint Genome Institute (JGI-PGF)"/>
            <person name="Walter F."/>
            <person name="Albersmeier A."/>
            <person name="Kalinowski J."/>
            <person name="Ruckert C."/>
        </authorList>
    </citation>
    <scope>NUCLEOTIDE SEQUENCE</scope>
    <source>
        <strain evidence="3">CGMCC 1.15082</strain>
    </source>
</reference>
<evidence type="ECO:0000313" key="4">
    <source>
        <dbReference type="Proteomes" id="UP000646478"/>
    </source>
</evidence>
<keyword evidence="4" id="KW-1185">Reference proteome</keyword>
<protein>
    <recommendedName>
        <fullName evidence="2">Antitoxin</fullName>
    </recommendedName>
</protein>
<dbReference type="EMBL" id="BMHH01000001">
    <property type="protein sequence ID" value="GGA77537.1"/>
    <property type="molecule type" value="Genomic_DNA"/>
</dbReference>
<dbReference type="AlphaFoldDB" id="A0A916S028"/>
<dbReference type="Gene3D" id="3.40.1620.10">
    <property type="entry name" value="YefM-like domain"/>
    <property type="match status" value="1"/>
</dbReference>
<evidence type="ECO:0000256" key="2">
    <source>
        <dbReference type="RuleBase" id="RU362080"/>
    </source>
</evidence>
<dbReference type="Proteomes" id="UP000646478">
    <property type="component" value="Unassembled WGS sequence"/>
</dbReference>
<comment type="caution">
    <text evidence="3">The sequence shown here is derived from an EMBL/GenBank/DDBJ whole genome shotgun (WGS) entry which is preliminary data.</text>
</comment>
<reference evidence="3" key="2">
    <citation type="submission" date="2020-09" db="EMBL/GenBank/DDBJ databases">
        <authorList>
            <person name="Sun Q."/>
            <person name="Zhou Y."/>
        </authorList>
    </citation>
    <scope>NUCLEOTIDE SEQUENCE</scope>
    <source>
        <strain evidence="3">CGMCC 1.15082</strain>
    </source>
</reference>
<evidence type="ECO:0000256" key="1">
    <source>
        <dbReference type="ARBA" id="ARBA00009981"/>
    </source>
</evidence>
<gene>
    <name evidence="3" type="ORF">GCM10011491_00860</name>
</gene>
<proteinExistence type="inferred from homology"/>
<dbReference type="InterPro" id="IPR036165">
    <property type="entry name" value="YefM-like_sf"/>
</dbReference>